<evidence type="ECO:0000256" key="2">
    <source>
        <dbReference type="SAM" id="Phobius"/>
    </source>
</evidence>
<evidence type="ECO:0000313" key="4">
    <source>
        <dbReference type="Proteomes" id="UP000256964"/>
    </source>
</evidence>
<evidence type="ECO:0000313" key="3">
    <source>
        <dbReference type="EMBL" id="RDX43089.1"/>
    </source>
</evidence>
<gene>
    <name evidence="3" type="ORF">OH76DRAFT_1361580</name>
</gene>
<keyword evidence="4" id="KW-1185">Reference proteome</keyword>
<feature type="transmembrane region" description="Helical" evidence="2">
    <location>
        <begin position="27"/>
        <end position="49"/>
    </location>
</feature>
<feature type="compositionally biased region" description="Basic residues" evidence="1">
    <location>
        <begin position="541"/>
        <end position="557"/>
    </location>
</feature>
<dbReference type="AlphaFoldDB" id="A0A371CS60"/>
<organism evidence="3 4">
    <name type="scientific">Lentinus brumalis</name>
    <dbReference type="NCBI Taxonomy" id="2498619"/>
    <lineage>
        <taxon>Eukaryota</taxon>
        <taxon>Fungi</taxon>
        <taxon>Dikarya</taxon>
        <taxon>Basidiomycota</taxon>
        <taxon>Agaricomycotina</taxon>
        <taxon>Agaricomycetes</taxon>
        <taxon>Polyporales</taxon>
        <taxon>Polyporaceae</taxon>
        <taxon>Lentinus</taxon>
    </lineage>
</organism>
<name>A0A371CS60_9APHY</name>
<dbReference type="InterPro" id="IPR004242">
    <property type="entry name" value="Transposase_21"/>
</dbReference>
<accession>A0A371CS60</accession>
<keyword evidence="2" id="KW-0472">Membrane</keyword>
<feature type="region of interest" description="Disordered" evidence="1">
    <location>
        <begin position="525"/>
        <end position="601"/>
    </location>
</feature>
<sequence>MAEVESVDPFFRVPTFRGSNLGRLRRWNPAVVLAMLLVAWLHLVGHLPFRFCDVVLTVIGYILAEAGQATLVPRFPSSLSGTLSSLNLDPMLQSLPTCPECLEPHPESVYADPHSRCIKCGTLLFTVEPDFEMDAARGRRSSRQRKWTPRLKTPYKSITEQLGDVLSLPGNDDAMDWWRRVQRVVGKLRDFFDGGVSRELLGPDRKPFFHHDLAEGPDGELRIGLALGVDWFSYLRSLIAPSYTSCPMSFNIINFPPYLRFRATNLLLTCIIPGPKESDPDQTQRFLRVLVNELLRLWKHGAIIPTHRHPRGRLVRVILVGVFCDKPAAHKIGGFGSHSHTFFCTRDWITQGLKATLEAFVANAFPARTNEDHRARMREYQACPSKNARDEFVKAHGVRWSELARLPYFDMCRMIVVDPMHNLFLGLVKNHFYHIWVQLRLFRKSKELKRLHEVLSELDLPSKLGRLPKLIGEPAGGSLTADQWLILATVVGPLALPELWEGLDAASFSPQFFQERREFLKVAAQKRKERPAAQGAPNKANRTRSSTRPRTRRKRGGTQRGPNASTSNASDDEGAIEIDSDEAWTDDESEGEAEDVRHPSRLHPRDLENFLKLSSALTILLAHELDEQQLAQADRLLREYCIELIELYGPDVIRPNHHYATHTPEFVRDYGPLREFWTFIFERLNRLLKSYKTSNHGGGEIETTFFREYHRTIQLYRLMAEGLSAPQNSTLYQTCHAMHAATADNRGTLQQLARELDEARRDEQIALELSPRFSREHMPDDLYTLFLSQLQMRLPLQHFHADLTVSNDPTSMAVPNIACFFDYAVVSGHRYHARLRTTCAANTLAAIRVSDTQPLWVAEILNIVSYNSPPVPQQHFAHVRWLRPLAASFTFDDTPWASL</sequence>
<dbReference type="PANTHER" id="PTHR46579:SF1">
    <property type="entry name" value="F5_8 TYPE C DOMAIN-CONTAINING PROTEIN"/>
    <property type="match status" value="1"/>
</dbReference>
<reference evidence="3 4" key="1">
    <citation type="journal article" date="2018" name="Biotechnol. Biofuels">
        <title>Integrative visual omics of the white-rot fungus Polyporus brumalis exposes the biotechnological potential of its oxidative enzymes for delignifying raw plant biomass.</title>
        <authorList>
            <person name="Miyauchi S."/>
            <person name="Rancon A."/>
            <person name="Drula E."/>
            <person name="Hage H."/>
            <person name="Chaduli D."/>
            <person name="Favel A."/>
            <person name="Grisel S."/>
            <person name="Henrissat B."/>
            <person name="Herpoel-Gimbert I."/>
            <person name="Ruiz-Duenas F.J."/>
            <person name="Chevret D."/>
            <person name="Hainaut M."/>
            <person name="Lin J."/>
            <person name="Wang M."/>
            <person name="Pangilinan J."/>
            <person name="Lipzen A."/>
            <person name="Lesage-Meessen L."/>
            <person name="Navarro D."/>
            <person name="Riley R."/>
            <person name="Grigoriev I.V."/>
            <person name="Zhou S."/>
            <person name="Raouche S."/>
            <person name="Rosso M.N."/>
        </authorList>
    </citation>
    <scope>NUCLEOTIDE SEQUENCE [LARGE SCALE GENOMIC DNA]</scope>
    <source>
        <strain evidence="3 4">BRFM 1820</strain>
    </source>
</reference>
<keyword evidence="2" id="KW-0812">Transmembrane</keyword>
<keyword evidence="2" id="KW-1133">Transmembrane helix</keyword>
<dbReference type="OrthoDB" id="3239894at2759"/>
<proteinExistence type="predicted"/>
<dbReference type="PANTHER" id="PTHR46579">
    <property type="entry name" value="F5/8 TYPE C DOMAIN-CONTAINING PROTEIN-RELATED"/>
    <property type="match status" value="1"/>
</dbReference>
<feature type="compositionally biased region" description="Acidic residues" evidence="1">
    <location>
        <begin position="570"/>
        <end position="593"/>
    </location>
</feature>
<dbReference type="Pfam" id="PF02992">
    <property type="entry name" value="Transposase_21"/>
    <property type="match status" value="1"/>
</dbReference>
<protein>
    <submittedName>
        <fullName evidence="3">Uncharacterized protein</fullName>
    </submittedName>
</protein>
<dbReference type="Proteomes" id="UP000256964">
    <property type="component" value="Unassembled WGS sequence"/>
</dbReference>
<evidence type="ECO:0000256" key="1">
    <source>
        <dbReference type="SAM" id="MobiDB-lite"/>
    </source>
</evidence>
<dbReference type="EMBL" id="KZ857470">
    <property type="protein sequence ID" value="RDX43089.1"/>
    <property type="molecule type" value="Genomic_DNA"/>
</dbReference>